<dbReference type="Proteomes" id="UP000604273">
    <property type="component" value="Unassembled WGS sequence"/>
</dbReference>
<gene>
    <name evidence="1" type="ORF">FGADI_10616</name>
</gene>
<evidence type="ECO:0000313" key="1">
    <source>
        <dbReference type="EMBL" id="KAF4947160.1"/>
    </source>
</evidence>
<protein>
    <submittedName>
        <fullName evidence="1">Uncharacterized protein</fullName>
    </submittedName>
</protein>
<reference evidence="1" key="1">
    <citation type="journal article" date="2020" name="BMC Genomics">
        <title>Correction to: Identification and distribution of gene clusters required for synthesis of sphingolipid metabolism inhibitors in diverse species of the filamentous fungus Fusarium.</title>
        <authorList>
            <person name="Kim H.S."/>
            <person name="Lohmar J.M."/>
            <person name="Busman M."/>
            <person name="Brown D.W."/>
            <person name="Naumann T.A."/>
            <person name="Divon H.H."/>
            <person name="Lysoe E."/>
            <person name="Uhlig S."/>
            <person name="Proctor R.H."/>
        </authorList>
    </citation>
    <scope>NUCLEOTIDE SEQUENCE</scope>
    <source>
        <strain evidence="1">NRRL 45417</strain>
    </source>
</reference>
<sequence length="152" mass="17377">MPDIRLTRLRGLCAILNKSSSPKEVAEIFTHELRVMAKNTTDMASILSQVIQHYKSDTVIYRQAQREQLIVYDGHWTTYFRKVATDAQWLTNQWGCKPWLPADIRDTAERLFGNAEPSLYVHMLVDITKAAQAKGIDLQSLWASNGDLRTVI</sequence>
<organism evidence="1 2">
    <name type="scientific">Fusarium gaditjirri</name>
    <dbReference type="NCBI Taxonomy" id="282569"/>
    <lineage>
        <taxon>Eukaryota</taxon>
        <taxon>Fungi</taxon>
        <taxon>Dikarya</taxon>
        <taxon>Ascomycota</taxon>
        <taxon>Pezizomycotina</taxon>
        <taxon>Sordariomycetes</taxon>
        <taxon>Hypocreomycetidae</taxon>
        <taxon>Hypocreales</taxon>
        <taxon>Nectriaceae</taxon>
        <taxon>Fusarium</taxon>
        <taxon>Fusarium nisikadoi species complex</taxon>
    </lineage>
</organism>
<accession>A0A8H4SWU2</accession>
<comment type="caution">
    <text evidence="1">The sequence shown here is derived from an EMBL/GenBank/DDBJ whole genome shotgun (WGS) entry which is preliminary data.</text>
</comment>
<keyword evidence="2" id="KW-1185">Reference proteome</keyword>
<proteinExistence type="predicted"/>
<name>A0A8H4SWU2_9HYPO</name>
<dbReference type="AlphaFoldDB" id="A0A8H4SWU2"/>
<reference evidence="1" key="2">
    <citation type="submission" date="2020-05" db="EMBL/GenBank/DDBJ databases">
        <authorList>
            <person name="Kim H.-S."/>
            <person name="Proctor R.H."/>
            <person name="Brown D.W."/>
        </authorList>
    </citation>
    <scope>NUCLEOTIDE SEQUENCE</scope>
    <source>
        <strain evidence="1">NRRL 45417</strain>
    </source>
</reference>
<dbReference type="EMBL" id="JABFAI010000294">
    <property type="protein sequence ID" value="KAF4947160.1"/>
    <property type="molecule type" value="Genomic_DNA"/>
</dbReference>
<dbReference type="OrthoDB" id="3261350at2759"/>
<evidence type="ECO:0000313" key="2">
    <source>
        <dbReference type="Proteomes" id="UP000604273"/>
    </source>
</evidence>